<sequence length="165" mass="17537">MEPALVDLLSSVSALFLAEKKKLAVVESCTGGRLGAALTSVPGASQWFEGGFITYSNVVKMKQVYVRESTLQENGAVSEECVKEMANGGMIAMNVDCALSISGIAGPDGGSEDKPVGTVWMGLAVRHRKIEAHRFHFHGDREAIQQQAVAAALNLLGSVNFKKTV</sequence>
<dbReference type="EMBL" id="BSOJ01000028">
    <property type="protein sequence ID" value="GLR27219.1"/>
    <property type="molecule type" value="Genomic_DNA"/>
</dbReference>
<comment type="caution">
    <text evidence="2">The sequence shown here is derived from an EMBL/GenBank/DDBJ whole genome shotgun (WGS) entry which is preliminary data.</text>
</comment>
<evidence type="ECO:0000259" key="1">
    <source>
        <dbReference type="Pfam" id="PF02464"/>
    </source>
</evidence>
<proteinExistence type="predicted"/>
<keyword evidence="3" id="KW-1185">Reference proteome</keyword>
<evidence type="ECO:0000313" key="3">
    <source>
        <dbReference type="Proteomes" id="UP001156664"/>
    </source>
</evidence>
<name>A0ABQ5YRI9_9BURK</name>
<dbReference type="InterPro" id="IPR008136">
    <property type="entry name" value="CinA_C"/>
</dbReference>
<dbReference type="Gene3D" id="3.90.950.20">
    <property type="entry name" value="CinA-like"/>
    <property type="match status" value="1"/>
</dbReference>
<dbReference type="InterPro" id="IPR036653">
    <property type="entry name" value="CinA-like_C"/>
</dbReference>
<reference evidence="3" key="1">
    <citation type="journal article" date="2019" name="Int. J. Syst. Evol. Microbiol.">
        <title>The Global Catalogue of Microorganisms (GCM) 10K type strain sequencing project: providing services to taxonomists for standard genome sequencing and annotation.</title>
        <authorList>
            <consortium name="The Broad Institute Genomics Platform"/>
            <consortium name="The Broad Institute Genome Sequencing Center for Infectious Disease"/>
            <person name="Wu L."/>
            <person name="Ma J."/>
        </authorList>
    </citation>
    <scope>NUCLEOTIDE SEQUENCE [LARGE SCALE GENOMIC DNA]</scope>
    <source>
        <strain evidence="3">NBRC 105857</strain>
    </source>
</reference>
<dbReference type="RefSeq" id="WP_284281955.1">
    <property type="nucleotide sequence ID" value="NZ_BSOJ01000028.1"/>
</dbReference>
<dbReference type="Proteomes" id="UP001156664">
    <property type="component" value="Unassembled WGS sequence"/>
</dbReference>
<organism evidence="2 3">
    <name type="scientific">Limnobacter litoralis</name>
    <dbReference type="NCBI Taxonomy" id="481366"/>
    <lineage>
        <taxon>Bacteria</taxon>
        <taxon>Pseudomonadati</taxon>
        <taxon>Pseudomonadota</taxon>
        <taxon>Betaproteobacteria</taxon>
        <taxon>Burkholderiales</taxon>
        <taxon>Burkholderiaceae</taxon>
        <taxon>Limnobacter</taxon>
    </lineage>
</organism>
<dbReference type="SUPFAM" id="SSF142433">
    <property type="entry name" value="CinA-like"/>
    <property type="match status" value="1"/>
</dbReference>
<dbReference type="NCBIfam" id="TIGR00199">
    <property type="entry name" value="PncC_domain"/>
    <property type="match status" value="1"/>
</dbReference>
<protein>
    <recommendedName>
        <fullName evidence="1">CinA C-terminal domain-containing protein</fullName>
    </recommendedName>
</protein>
<evidence type="ECO:0000313" key="2">
    <source>
        <dbReference type="EMBL" id="GLR27219.1"/>
    </source>
</evidence>
<accession>A0ABQ5YRI9</accession>
<dbReference type="Pfam" id="PF02464">
    <property type="entry name" value="CinA"/>
    <property type="match status" value="1"/>
</dbReference>
<gene>
    <name evidence="2" type="ORF">GCM10007875_23100</name>
</gene>
<feature type="domain" description="CinA C-terminal" evidence="1">
    <location>
        <begin position="10"/>
        <end position="157"/>
    </location>
</feature>